<sequence>MSVRTALTAAALTGGLLVGAAAPVLVAAPAAAASLSAPPASSHEIADRDREATTVSVNGEGRATAAPDMAVLAVAVEATEPTAKRALAAQSVAAEAVLAAVRRQGIADRDVQTESLSLNPVYQHTDRAASKLTGYQAGQAFSVRIRDLARTGAVVEAVTAAAGDAARINGVTFDVADPSALRARAREAAHADARTKAEQYARLSGRGLGRLVSVTETGSGTHRPVEVPGAAFEAGKVPVAPGEIRDEVAVTAVYELY</sequence>
<dbReference type="PANTHER" id="PTHR34387:SF1">
    <property type="entry name" value="PERIPLASMIC IMMUNOGENIC PROTEIN"/>
    <property type="match status" value="1"/>
</dbReference>
<feature type="chain" id="PRO_5046834250" evidence="1">
    <location>
        <begin position="33"/>
        <end position="257"/>
    </location>
</feature>
<dbReference type="PANTHER" id="PTHR34387">
    <property type="entry name" value="SLR1258 PROTEIN"/>
    <property type="match status" value="1"/>
</dbReference>
<keyword evidence="3" id="KW-1185">Reference proteome</keyword>
<dbReference type="InterPro" id="IPR052022">
    <property type="entry name" value="26kDa_periplasmic_antigen"/>
</dbReference>
<dbReference type="RefSeq" id="WP_386709597.1">
    <property type="nucleotide sequence ID" value="NZ_JBHXIJ010000023.1"/>
</dbReference>
<feature type="signal peptide" evidence="1">
    <location>
        <begin position="1"/>
        <end position="32"/>
    </location>
</feature>
<evidence type="ECO:0000256" key="1">
    <source>
        <dbReference type="SAM" id="SignalP"/>
    </source>
</evidence>
<dbReference type="Gene3D" id="3.30.70.2970">
    <property type="entry name" value="Protein of unknown function (DUF541), domain 2"/>
    <property type="match status" value="1"/>
</dbReference>
<name>A0ABW6FGC8_9ACTN</name>
<keyword evidence="1" id="KW-0732">Signal</keyword>
<comment type="caution">
    <text evidence="2">The sequence shown here is derived from an EMBL/GenBank/DDBJ whole genome shotgun (WGS) entry which is preliminary data.</text>
</comment>
<dbReference type="Gene3D" id="3.30.110.170">
    <property type="entry name" value="Protein of unknown function (DUF541), domain 1"/>
    <property type="match status" value="1"/>
</dbReference>
<organism evidence="2 3">
    <name type="scientific">Streptomyces albidochromogenes</name>
    <dbReference type="NCBI Taxonomy" id="329524"/>
    <lineage>
        <taxon>Bacteria</taxon>
        <taxon>Bacillati</taxon>
        <taxon>Actinomycetota</taxon>
        <taxon>Actinomycetes</taxon>
        <taxon>Kitasatosporales</taxon>
        <taxon>Streptomycetaceae</taxon>
        <taxon>Streptomyces</taxon>
    </lineage>
</organism>
<accession>A0ABW6FGC8</accession>
<evidence type="ECO:0000313" key="2">
    <source>
        <dbReference type="EMBL" id="MFD5098520.1"/>
    </source>
</evidence>
<dbReference type="EMBL" id="JBHXIJ010000023">
    <property type="protein sequence ID" value="MFD5098520.1"/>
    <property type="molecule type" value="Genomic_DNA"/>
</dbReference>
<dbReference type="Proteomes" id="UP001598448">
    <property type="component" value="Unassembled WGS sequence"/>
</dbReference>
<gene>
    <name evidence="2" type="ORF">ACFWJN_06010</name>
</gene>
<reference evidence="2 3" key="1">
    <citation type="submission" date="2024-09" db="EMBL/GenBank/DDBJ databases">
        <title>The Natural Products Discovery Center: Release of the First 8490 Sequenced Strains for Exploring Actinobacteria Biosynthetic Diversity.</title>
        <authorList>
            <person name="Kalkreuter E."/>
            <person name="Kautsar S.A."/>
            <person name="Yang D."/>
            <person name="Bader C.D."/>
            <person name="Teijaro C.N."/>
            <person name="Fluegel L."/>
            <person name="Davis C.M."/>
            <person name="Simpson J.R."/>
            <person name="Lauterbach L."/>
            <person name="Steele A.D."/>
            <person name="Gui C."/>
            <person name="Meng S."/>
            <person name="Li G."/>
            <person name="Viehrig K."/>
            <person name="Ye F."/>
            <person name="Su P."/>
            <person name="Kiefer A.F."/>
            <person name="Nichols A."/>
            <person name="Cepeda A.J."/>
            <person name="Yan W."/>
            <person name="Fan B."/>
            <person name="Jiang Y."/>
            <person name="Adhikari A."/>
            <person name="Zheng C.-J."/>
            <person name="Schuster L."/>
            <person name="Cowan T.M."/>
            <person name="Smanski M.J."/>
            <person name="Chevrette M.G."/>
            <person name="De Carvalho L.P.S."/>
            <person name="Shen B."/>
        </authorList>
    </citation>
    <scope>NUCLEOTIDE SEQUENCE [LARGE SCALE GENOMIC DNA]</scope>
    <source>
        <strain evidence="2 3">NPDC058348</strain>
    </source>
</reference>
<protein>
    <submittedName>
        <fullName evidence="2">SIMPL domain-containing protein</fullName>
    </submittedName>
</protein>
<proteinExistence type="predicted"/>
<evidence type="ECO:0000313" key="3">
    <source>
        <dbReference type="Proteomes" id="UP001598448"/>
    </source>
</evidence>
<dbReference type="Pfam" id="PF04402">
    <property type="entry name" value="SIMPL"/>
    <property type="match status" value="1"/>
</dbReference>
<dbReference type="InterPro" id="IPR007497">
    <property type="entry name" value="SIMPL/DUF541"/>
</dbReference>